<dbReference type="EMBL" id="KV949514">
    <property type="protein sequence ID" value="PIO22538.1"/>
    <property type="molecule type" value="Genomic_DNA"/>
</dbReference>
<dbReference type="OrthoDB" id="664115at2759"/>
<sequence>MSMAVNKEPYLILETLPTEYDSRVKAMEVAKGLLSKIEILEDWISRFRKYAGPCLHFLSIRCFISLVVYLKTWASSPKGMLVYDPPGTGNTLQARACAAQTKRWSQACGGTFALAKEKAPSTIFIDLLDACGTKRLFPTTALPRRRSEFLEGFGLLSGDESEWDELQQVKPSRASILRDCVCIKTDTVSLQASTASLDLTET</sequence>
<dbReference type="Proteomes" id="UP000228934">
    <property type="component" value="Unassembled WGS sequence"/>
</dbReference>
<dbReference type="AlphaFoldDB" id="A0A2G9R3S1"/>
<reference evidence="4" key="1">
    <citation type="journal article" date="2017" name="Nat. Commun.">
        <title>The North American bullfrog draft genome provides insight into hormonal regulation of long noncoding RNA.</title>
        <authorList>
            <person name="Hammond S.A."/>
            <person name="Warren R.L."/>
            <person name="Vandervalk B.P."/>
            <person name="Kucuk E."/>
            <person name="Khan H."/>
            <person name="Gibb E.A."/>
            <person name="Pandoh P."/>
            <person name="Kirk H."/>
            <person name="Zhao Y."/>
            <person name="Jones M."/>
            <person name="Mungall A.J."/>
            <person name="Coope R."/>
            <person name="Pleasance S."/>
            <person name="Moore R.A."/>
            <person name="Holt R.A."/>
            <person name="Round J.M."/>
            <person name="Ohora S."/>
            <person name="Walle B.V."/>
            <person name="Veldhoen N."/>
            <person name="Helbing C.C."/>
            <person name="Birol I."/>
        </authorList>
    </citation>
    <scope>NUCLEOTIDE SEQUENCE [LARGE SCALE GENOMIC DNA]</scope>
</reference>
<dbReference type="SUPFAM" id="SSF52540">
    <property type="entry name" value="P-loop containing nucleoside triphosphate hydrolases"/>
    <property type="match status" value="1"/>
</dbReference>
<dbReference type="InterPro" id="IPR050221">
    <property type="entry name" value="26S_Proteasome_ATPase"/>
</dbReference>
<organism evidence="3 4">
    <name type="scientific">Aquarana catesbeiana</name>
    <name type="common">American bullfrog</name>
    <name type="synonym">Rana catesbeiana</name>
    <dbReference type="NCBI Taxonomy" id="8400"/>
    <lineage>
        <taxon>Eukaryota</taxon>
        <taxon>Metazoa</taxon>
        <taxon>Chordata</taxon>
        <taxon>Craniata</taxon>
        <taxon>Vertebrata</taxon>
        <taxon>Euteleostomi</taxon>
        <taxon>Amphibia</taxon>
        <taxon>Batrachia</taxon>
        <taxon>Anura</taxon>
        <taxon>Neobatrachia</taxon>
        <taxon>Ranoidea</taxon>
        <taxon>Ranidae</taxon>
        <taxon>Aquarana</taxon>
    </lineage>
</organism>
<protein>
    <recommendedName>
        <fullName evidence="5">ATPase AAA-type core domain-containing protein</fullName>
    </recommendedName>
</protein>
<dbReference type="GO" id="GO:0005524">
    <property type="term" value="F:ATP binding"/>
    <property type="evidence" value="ECO:0007669"/>
    <property type="project" value="UniProtKB-KW"/>
</dbReference>
<evidence type="ECO:0000313" key="4">
    <source>
        <dbReference type="Proteomes" id="UP000228934"/>
    </source>
</evidence>
<dbReference type="InterPro" id="IPR027417">
    <property type="entry name" value="P-loop_NTPase"/>
</dbReference>
<keyword evidence="2" id="KW-0067">ATP-binding</keyword>
<evidence type="ECO:0000256" key="1">
    <source>
        <dbReference type="ARBA" id="ARBA00022741"/>
    </source>
</evidence>
<gene>
    <name evidence="3" type="ORF">AB205_0150460</name>
</gene>
<evidence type="ECO:0000313" key="3">
    <source>
        <dbReference type="EMBL" id="PIO22538.1"/>
    </source>
</evidence>
<proteinExistence type="predicted"/>
<evidence type="ECO:0000256" key="2">
    <source>
        <dbReference type="ARBA" id="ARBA00022840"/>
    </source>
</evidence>
<keyword evidence="1" id="KW-0547">Nucleotide-binding</keyword>
<dbReference type="PANTHER" id="PTHR23073">
    <property type="entry name" value="26S PROTEASOME REGULATORY SUBUNIT"/>
    <property type="match status" value="1"/>
</dbReference>
<dbReference type="Gene3D" id="3.40.50.300">
    <property type="entry name" value="P-loop containing nucleotide triphosphate hydrolases"/>
    <property type="match status" value="1"/>
</dbReference>
<evidence type="ECO:0008006" key="5">
    <source>
        <dbReference type="Google" id="ProtNLM"/>
    </source>
</evidence>
<accession>A0A2G9R3S1</accession>
<name>A0A2G9R3S1_AQUCT</name>
<keyword evidence="4" id="KW-1185">Reference proteome</keyword>